<dbReference type="AlphaFoldDB" id="A0A2M7H245"/>
<evidence type="ECO:0000313" key="1">
    <source>
        <dbReference type="EMBL" id="PIW36317.1"/>
    </source>
</evidence>
<gene>
    <name evidence="1" type="ORF">COW24_05930</name>
</gene>
<proteinExistence type="predicted"/>
<accession>A0A2M7H245</accession>
<dbReference type="EMBL" id="PFGC01000062">
    <property type="protein sequence ID" value="PIW36317.1"/>
    <property type="molecule type" value="Genomic_DNA"/>
</dbReference>
<reference evidence="1 2" key="1">
    <citation type="submission" date="2017-09" db="EMBL/GenBank/DDBJ databases">
        <title>Depth-based differentiation of microbial function through sediment-hosted aquifers and enrichment of novel symbionts in the deep terrestrial subsurface.</title>
        <authorList>
            <person name="Probst A.J."/>
            <person name="Ladd B."/>
            <person name="Jarett J.K."/>
            <person name="Geller-Mcgrath D.E."/>
            <person name="Sieber C.M."/>
            <person name="Emerson J.B."/>
            <person name="Anantharaman K."/>
            <person name="Thomas B.C."/>
            <person name="Malmstrom R."/>
            <person name="Stieglmeier M."/>
            <person name="Klingl A."/>
            <person name="Woyke T."/>
            <person name="Ryan C.M."/>
            <person name="Banfield J.F."/>
        </authorList>
    </citation>
    <scope>NUCLEOTIDE SEQUENCE [LARGE SCALE GENOMIC DNA]</scope>
    <source>
        <strain evidence="1">CG15_BIG_FIL_POST_REV_8_21_14_020_45_12</strain>
    </source>
</reference>
<evidence type="ECO:0000313" key="2">
    <source>
        <dbReference type="Proteomes" id="UP000230292"/>
    </source>
</evidence>
<organism evidence="1 2">
    <name type="scientific">Candidatus Kerfeldbacteria bacterium CG15_BIG_FIL_POST_REV_8_21_14_020_45_12</name>
    <dbReference type="NCBI Taxonomy" id="2014247"/>
    <lineage>
        <taxon>Bacteria</taxon>
        <taxon>Candidatus Kerfeldiibacteriota</taxon>
    </lineage>
</organism>
<evidence type="ECO:0008006" key="3">
    <source>
        <dbReference type="Google" id="ProtNLM"/>
    </source>
</evidence>
<comment type="caution">
    <text evidence="1">The sequence shown here is derived from an EMBL/GenBank/DDBJ whole genome shotgun (WGS) entry which is preliminary data.</text>
</comment>
<name>A0A2M7H245_9BACT</name>
<protein>
    <recommendedName>
        <fullName evidence="3">Spore coat protein CotH</fullName>
    </recommendedName>
</protein>
<sequence>MDIKELTVDPFGEDGILYYHEVTREQRDLDDSMECLSWNYYNESTYDLGEGSGGCPPLAFNTRIVSPDGLTCADTGEEQLSLPGSSSFRVWAEGPNFHIDTEETQDDNKIGNQTRHILGHNGQAGGSTILREPITLAIWRWAGHPASRTAFARTRSNVWDTEYGEGTWMAHDVLMPYKTQFQKEELPEMTEVREGYGDPFGGWWEAQCEWSDGDNCDDTSFNEDIDIVANTPWEDGFADDIADVVDIQSHNLYMCLSALTGTCDDALHAYNNVVWALVDGIWTLLPWSTDISLDHPWCPQGVEYGGWDTISQGCFSDEDCWRPSIENCRSLVNQFEDEGVAERIVTEVCTDLTAADLERDPDSETCAVALDSLLARPDTLREELDNMESFLENGGFSDTGWDTGL</sequence>
<dbReference type="Proteomes" id="UP000230292">
    <property type="component" value="Unassembled WGS sequence"/>
</dbReference>